<dbReference type="EMBL" id="JAVRFH010000030">
    <property type="protein sequence ID" value="MDT0613616.1"/>
    <property type="molecule type" value="Genomic_DNA"/>
</dbReference>
<comment type="caution">
    <text evidence="1">The sequence shown here is derived from an EMBL/GenBank/DDBJ whole genome shotgun (WGS) entry which is preliminary data.</text>
</comment>
<gene>
    <name evidence="1" type="ORF">RM812_25825</name>
</gene>
<reference evidence="1" key="1">
    <citation type="submission" date="2024-05" db="EMBL/GenBank/DDBJ databases">
        <title>30 novel species of actinomycetes from the DSMZ collection.</title>
        <authorList>
            <person name="Nouioui I."/>
        </authorList>
    </citation>
    <scope>NUCLEOTIDE SEQUENCE</scope>
    <source>
        <strain evidence="1">DSM 40712</strain>
    </source>
</reference>
<sequence length="113" mass="11771">MSACAICQSPSAGRLQKYDVARPKDGAEVGGHCLVVADHADLGNARRTGSEGELLGEDEVDADFGGVASDFAVRLDCFVAEFEHLAEYSDPAAFSGFGRLGGGPVQRLMPAPD</sequence>
<keyword evidence="2" id="KW-1185">Reference proteome</keyword>
<accession>A0ABU3ATV7</accession>
<organism evidence="1 2">
    <name type="scientific">Streptomyces lancefieldiae</name>
    <dbReference type="NCBI Taxonomy" id="3075520"/>
    <lineage>
        <taxon>Bacteria</taxon>
        <taxon>Bacillati</taxon>
        <taxon>Actinomycetota</taxon>
        <taxon>Actinomycetes</taxon>
        <taxon>Kitasatosporales</taxon>
        <taxon>Streptomycetaceae</taxon>
        <taxon>Streptomyces</taxon>
    </lineage>
</organism>
<name>A0ABU3ATV7_9ACTN</name>
<protein>
    <submittedName>
        <fullName evidence="1">Uncharacterized protein</fullName>
    </submittedName>
</protein>
<evidence type="ECO:0000313" key="1">
    <source>
        <dbReference type="EMBL" id="MDT0613616.1"/>
    </source>
</evidence>
<proteinExistence type="predicted"/>
<dbReference type="Proteomes" id="UP001180724">
    <property type="component" value="Unassembled WGS sequence"/>
</dbReference>
<evidence type="ECO:0000313" key="2">
    <source>
        <dbReference type="Proteomes" id="UP001180724"/>
    </source>
</evidence>